<evidence type="ECO:0000256" key="1">
    <source>
        <dbReference type="ARBA" id="ARBA00022515"/>
    </source>
</evidence>
<dbReference type="GO" id="GO:0043138">
    <property type="term" value="F:3'-5' DNA helicase activity"/>
    <property type="evidence" value="ECO:0007669"/>
    <property type="project" value="UniProtKB-EC"/>
</dbReference>
<evidence type="ECO:0000256" key="6">
    <source>
        <dbReference type="ARBA" id="ARBA00022806"/>
    </source>
</evidence>
<evidence type="ECO:0000256" key="11">
    <source>
        <dbReference type="ARBA" id="ARBA00048988"/>
    </source>
</evidence>
<evidence type="ECO:0000256" key="3">
    <source>
        <dbReference type="ARBA" id="ARBA00022723"/>
    </source>
</evidence>
<keyword evidence="2 12" id="KW-0235">DNA replication</keyword>
<dbReference type="Pfam" id="PF00270">
    <property type="entry name" value="DEAD"/>
    <property type="match status" value="1"/>
</dbReference>
<dbReference type="SMART" id="SM00490">
    <property type="entry name" value="HELICc"/>
    <property type="match status" value="1"/>
</dbReference>
<evidence type="ECO:0000256" key="4">
    <source>
        <dbReference type="ARBA" id="ARBA00022741"/>
    </source>
</evidence>
<reference evidence="14" key="1">
    <citation type="submission" date="2019-01" db="EMBL/GenBank/DDBJ databases">
        <title>Genomic signatures and co-occurrence patterns of the ultra-small Saccharimodia (Patescibacteria phylum) suggest a symbiotic lifestyle.</title>
        <authorList>
            <person name="Lemos L."/>
            <person name="Medeiros J."/>
            <person name="Andreote F."/>
            <person name="Fernandes G."/>
            <person name="Varani A."/>
            <person name="Oliveira G."/>
            <person name="Pylro V."/>
        </authorList>
    </citation>
    <scope>NUCLEOTIDE SEQUENCE [LARGE SCALE GENOMIC DNA]</scope>
    <source>
        <strain evidence="14">AMD02</strain>
    </source>
</reference>
<comment type="caution">
    <text evidence="14">The sequence shown here is derived from an EMBL/GenBank/DDBJ whole genome shotgun (WGS) entry which is preliminary data.</text>
</comment>
<keyword evidence="8 12" id="KW-0067">ATP-binding</keyword>
<dbReference type="InterPro" id="IPR041222">
    <property type="entry name" value="PriA_3primeBD"/>
</dbReference>
<dbReference type="GO" id="GO:1990077">
    <property type="term" value="C:primosome complex"/>
    <property type="evidence" value="ECO:0007669"/>
    <property type="project" value="UniProtKB-UniRule"/>
</dbReference>
<evidence type="ECO:0000259" key="13">
    <source>
        <dbReference type="PROSITE" id="PS51192"/>
    </source>
</evidence>
<dbReference type="NCBIfam" id="TIGR00595">
    <property type="entry name" value="priA"/>
    <property type="match status" value="1"/>
</dbReference>
<evidence type="ECO:0000256" key="5">
    <source>
        <dbReference type="ARBA" id="ARBA00022801"/>
    </source>
</evidence>
<dbReference type="InterPro" id="IPR011545">
    <property type="entry name" value="DEAD/DEAH_box_helicase_dom"/>
</dbReference>
<evidence type="ECO:0000313" key="15">
    <source>
        <dbReference type="Proteomes" id="UP000289257"/>
    </source>
</evidence>
<accession>A0A4Q0AHP6</accession>
<dbReference type="InterPro" id="IPR040498">
    <property type="entry name" value="PriA_CRR"/>
</dbReference>
<dbReference type="InterPro" id="IPR001650">
    <property type="entry name" value="Helicase_C-like"/>
</dbReference>
<comment type="cofactor">
    <cofactor evidence="12">
        <name>Zn(2+)</name>
        <dbReference type="ChEBI" id="CHEBI:29105"/>
    </cofactor>
    <text evidence="12">Binds 2 zinc ions per subunit.</text>
</comment>
<feature type="binding site" evidence="12">
    <location>
        <position position="409"/>
    </location>
    <ligand>
        <name>Zn(2+)</name>
        <dbReference type="ChEBI" id="CHEBI:29105"/>
        <label>1</label>
    </ligand>
</feature>
<feature type="binding site" evidence="12">
    <location>
        <position position="406"/>
    </location>
    <ligand>
        <name>Zn(2+)</name>
        <dbReference type="ChEBI" id="CHEBI:29105"/>
        <label>1</label>
    </ligand>
</feature>
<dbReference type="Gene3D" id="3.40.1440.60">
    <property type="entry name" value="PriA, 3(prime) DNA-binding domain"/>
    <property type="match status" value="1"/>
</dbReference>
<dbReference type="PANTHER" id="PTHR30580:SF0">
    <property type="entry name" value="PRIMOSOMAL PROTEIN N"/>
    <property type="match status" value="1"/>
</dbReference>
<dbReference type="GO" id="GO:0006270">
    <property type="term" value="P:DNA replication initiation"/>
    <property type="evidence" value="ECO:0007669"/>
    <property type="project" value="TreeGrafter"/>
</dbReference>
<dbReference type="InterPro" id="IPR041236">
    <property type="entry name" value="PriA_C"/>
</dbReference>
<feature type="binding site" evidence="12">
    <location>
        <position position="375"/>
    </location>
    <ligand>
        <name>Zn(2+)</name>
        <dbReference type="ChEBI" id="CHEBI:29105"/>
        <label>2</label>
    </ligand>
</feature>
<keyword evidence="6 12" id="KW-0347">Helicase</keyword>
<dbReference type="PROSITE" id="PS51192">
    <property type="entry name" value="HELICASE_ATP_BIND_1"/>
    <property type="match status" value="1"/>
</dbReference>
<evidence type="ECO:0000256" key="9">
    <source>
        <dbReference type="ARBA" id="ARBA00023125"/>
    </source>
</evidence>
<keyword evidence="4 12" id="KW-0547">Nucleotide-binding</keyword>
<evidence type="ECO:0000256" key="2">
    <source>
        <dbReference type="ARBA" id="ARBA00022705"/>
    </source>
</evidence>
<comment type="catalytic activity">
    <reaction evidence="12">
        <text>Couples ATP hydrolysis with the unwinding of duplex DNA by translocating in the 3'-5' direction.</text>
        <dbReference type="EC" id="5.6.2.4"/>
    </reaction>
</comment>
<dbReference type="InterPro" id="IPR005259">
    <property type="entry name" value="PriA"/>
</dbReference>
<dbReference type="GO" id="GO:0008270">
    <property type="term" value="F:zinc ion binding"/>
    <property type="evidence" value="ECO:0007669"/>
    <property type="project" value="UniProtKB-UniRule"/>
</dbReference>
<dbReference type="SMART" id="SM00487">
    <property type="entry name" value="DEXDc"/>
    <property type="match status" value="1"/>
</dbReference>
<dbReference type="EC" id="5.6.2.4" evidence="12"/>
<proteinExistence type="inferred from homology"/>
<dbReference type="PANTHER" id="PTHR30580">
    <property type="entry name" value="PRIMOSOMAL PROTEIN N"/>
    <property type="match status" value="1"/>
</dbReference>
<comment type="catalytic activity">
    <reaction evidence="11 12">
        <text>ATP + H2O = ADP + phosphate + H(+)</text>
        <dbReference type="Rhea" id="RHEA:13065"/>
        <dbReference type="ChEBI" id="CHEBI:15377"/>
        <dbReference type="ChEBI" id="CHEBI:15378"/>
        <dbReference type="ChEBI" id="CHEBI:30616"/>
        <dbReference type="ChEBI" id="CHEBI:43474"/>
        <dbReference type="ChEBI" id="CHEBI:456216"/>
        <dbReference type="EC" id="5.6.2.4"/>
    </reaction>
</comment>
<gene>
    <name evidence="12 14" type="primary">priA</name>
    <name evidence="14" type="ORF">EOT05_02200</name>
</gene>
<dbReference type="GO" id="GO:0016887">
    <property type="term" value="F:ATP hydrolysis activity"/>
    <property type="evidence" value="ECO:0007669"/>
    <property type="project" value="RHEA"/>
</dbReference>
<dbReference type="InterPro" id="IPR027417">
    <property type="entry name" value="P-loop_NTPase"/>
</dbReference>
<evidence type="ECO:0000256" key="10">
    <source>
        <dbReference type="ARBA" id="ARBA00023235"/>
    </source>
</evidence>
<dbReference type="Proteomes" id="UP000289257">
    <property type="component" value="Unassembled WGS sequence"/>
</dbReference>
<comment type="similarity">
    <text evidence="12">Belongs to the helicase family. PriA subfamily.</text>
</comment>
<keyword evidence="1 12" id="KW-0639">Primosome</keyword>
<protein>
    <recommendedName>
        <fullName evidence="12">Replication restart protein PriA</fullName>
    </recommendedName>
    <alternativeName>
        <fullName evidence="12">ATP-dependent DNA helicase PriA</fullName>
        <ecNumber evidence="12">5.6.2.4</ecNumber>
    </alternativeName>
    <alternativeName>
        <fullName evidence="12">DNA 3'-5' helicase PriA</fullName>
    </alternativeName>
</protein>
<dbReference type="GO" id="GO:0006310">
    <property type="term" value="P:DNA recombination"/>
    <property type="evidence" value="ECO:0007669"/>
    <property type="project" value="InterPro"/>
</dbReference>
<dbReference type="Pfam" id="PF18074">
    <property type="entry name" value="PriA_C"/>
    <property type="match status" value="1"/>
</dbReference>
<comment type="function">
    <text evidence="12">Initiates the restart of stalled replication forks, which reloads the replicative helicase on sites other than the origin of replication. Recognizes and binds to abandoned replication forks and remodels them to uncover a helicase loading site. Promotes assembly of the primosome at these replication forks.</text>
</comment>
<dbReference type="AlphaFoldDB" id="A0A4Q0AHP6"/>
<dbReference type="SUPFAM" id="SSF52540">
    <property type="entry name" value="P-loop containing nucleoside triphosphate hydrolases"/>
    <property type="match status" value="1"/>
</dbReference>
<dbReference type="InterPro" id="IPR042115">
    <property type="entry name" value="PriA_3primeBD_sf"/>
</dbReference>
<name>A0A4Q0AHP6_9BACT</name>
<keyword evidence="7 12" id="KW-0862">Zinc</keyword>
<keyword evidence="10 12" id="KW-0413">Isomerase</keyword>
<keyword evidence="3 12" id="KW-0479">Metal-binding</keyword>
<feature type="domain" description="Helicase ATP-binding" evidence="13">
    <location>
        <begin position="137"/>
        <end position="303"/>
    </location>
</feature>
<evidence type="ECO:0000256" key="12">
    <source>
        <dbReference type="HAMAP-Rule" id="MF_00983"/>
    </source>
</evidence>
<sequence>MSRDTYYYEVAPLRIIRHESSTFTYAASEPLAVGQVVTIEVGKKLLVGVVMSSVKKPNYKTKEITAIIEKTPIPEPLVKLALWLADYYTTPLATVWQTVLPRGLDKARRTRPNQVHTTKRDRTIFVFNIDQGQAITDIMDSTDGTIILQGVTGSGKTEVYKEITRRMVAAGTSVIVLVPEISLTSQIISEFLHDFPDIIVTHSHMTEAQRHTVWKQVLDAKTPQVIIGPRSALFMPVPNLGAVIIDEAHEPSYKQDQSPRYSAIRAASVIGKYADAKVILGSATPSITDRFLAEATKRPIIRLDRPARSDAKAAEVTVVDMTKRQHFTRHRFISDRLIESIEKNLINGKQTLIFHNRRGSAATTLCENCGWTALCPNCFVPLTLHADTYDLSCHICGHHEKVPTSCPICHSADIIHKGIGTKLIETELQKLFPTSRIARFDSDNKTDETVNSLYEDLYQGTIDIAIGTQVVAKGLDLPQLRSVGVIQADSGLSLPDYGASERAFQLLAQVIGRVGRDEHASEVVVQTYQPTHPAIQYGLKQDYESFYTYALEMRKKSYFPPYSYLLKLTTIYKTEQAAIRAAKKLATKLKNTLNPEVRLLGPTPAFYERQHGTYRWQLILKSPKREYLVAALAQLPATHWQSELDPPSLL</sequence>
<comment type="subunit">
    <text evidence="12">Component of the replication restart primosome.</text>
</comment>
<feature type="binding site" evidence="12">
    <location>
        <position position="378"/>
    </location>
    <ligand>
        <name>Zn(2+)</name>
        <dbReference type="ChEBI" id="CHEBI:29105"/>
        <label>2</label>
    </ligand>
</feature>
<keyword evidence="15" id="KW-1185">Reference proteome</keyword>
<keyword evidence="9 12" id="KW-0238">DNA-binding</keyword>
<keyword evidence="5 12" id="KW-0378">Hydrolase</keyword>
<dbReference type="GO" id="GO:0003677">
    <property type="term" value="F:DNA binding"/>
    <property type="evidence" value="ECO:0007669"/>
    <property type="project" value="UniProtKB-UniRule"/>
</dbReference>
<dbReference type="HAMAP" id="MF_00983">
    <property type="entry name" value="PriA"/>
    <property type="match status" value="1"/>
</dbReference>
<dbReference type="GO" id="GO:0005524">
    <property type="term" value="F:ATP binding"/>
    <property type="evidence" value="ECO:0007669"/>
    <property type="project" value="UniProtKB-UniRule"/>
</dbReference>
<feature type="binding site" evidence="12">
    <location>
        <position position="366"/>
    </location>
    <ligand>
        <name>Zn(2+)</name>
        <dbReference type="ChEBI" id="CHEBI:29105"/>
        <label>1</label>
    </ligand>
</feature>
<dbReference type="EMBL" id="SCKX01000001">
    <property type="protein sequence ID" value="RWZ78540.1"/>
    <property type="molecule type" value="Genomic_DNA"/>
</dbReference>
<feature type="binding site" evidence="12">
    <location>
        <position position="396"/>
    </location>
    <ligand>
        <name>Zn(2+)</name>
        <dbReference type="ChEBI" id="CHEBI:29105"/>
        <label>2</label>
    </ligand>
</feature>
<evidence type="ECO:0000313" key="14">
    <source>
        <dbReference type="EMBL" id="RWZ78540.1"/>
    </source>
</evidence>
<dbReference type="FunFam" id="3.40.50.300:FF:000489">
    <property type="entry name" value="Primosome assembly protein PriA"/>
    <property type="match status" value="1"/>
</dbReference>
<feature type="binding site" evidence="12">
    <location>
        <position position="393"/>
    </location>
    <ligand>
        <name>Zn(2+)</name>
        <dbReference type="ChEBI" id="CHEBI:29105"/>
        <label>2</label>
    </ligand>
</feature>
<dbReference type="Pfam" id="PF18319">
    <property type="entry name" value="Zn_ribbon_PriA"/>
    <property type="match status" value="1"/>
</dbReference>
<dbReference type="Pfam" id="PF00271">
    <property type="entry name" value="Helicase_C"/>
    <property type="match status" value="1"/>
</dbReference>
<dbReference type="Gene3D" id="3.40.50.300">
    <property type="entry name" value="P-loop containing nucleotide triphosphate hydrolases"/>
    <property type="match status" value="2"/>
</dbReference>
<dbReference type="InterPro" id="IPR014001">
    <property type="entry name" value="Helicase_ATP-bd"/>
</dbReference>
<evidence type="ECO:0000256" key="7">
    <source>
        <dbReference type="ARBA" id="ARBA00022833"/>
    </source>
</evidence>
<evidence type="ECO:0000256" key="8">
    <source>
        <dbReference type="ARBA" id="ARBA00022840"/>
    </source>
</evidence>
<dbReference type="GO" id="GO:0006302">
    <property type="term" value="P:double-strand break repair"/>
    <property type="evidence" value="ECO:0007669"/>
    <property type="project" value="InterPro"/>
</dbReference>
<dbReference type="Pfam" id="PF17764">
    <property type="entry name" value="PriA_3primeBD"/>
    <property type="match status" value="1"/>
</dbReference>
<organism evidence="14 15">
    <name type="scientific">Candidatus Microsaccharimonas sossegonensis</name>
    <dbReference type="NCBI Taxonomy" id="2506948"/>
    <lineage>
        <taxon>Bacteria</taxon>
        <taxon>Candidatus Saccharimonadota</taxon>
        <taxon>Candidatus Saccharimonadia</taxon>
        <taxon>Candidatus Saccharimonadales</taxon>
        <taxon>Candidatus Saccharimonadaceae</taxon>
        <taxon>Candidatus Microsaccharimonas</taxon>
    </lineage>
</organism>
<feature type="binding site" evidence="12">
    <location>
        <position position="369"/>
    </location>
    <ligand>
        <name>Zn(2+)</name>
        <dbReference type="ChEBI" id="CHEBI:29105"/>
        <label>1</label>
    </ligand>
</feature>
<dbReference type="GO" id="GO:0006269">
    <property type="term" value="P:DNA replication, synthesis of primer"/>
    <property type="evidence" value="ECO:0007669"/>
    <property type="project" value="UniProtKB-KW"/>
</dbReference>